<reference evidence="1" key="2">
    <citation type="submission" date="2020-11" db="EMBL/GenBank/DDBJ databases">
        <authorList>
            <person name="McCartney M.A."/>
            <person name="Auch B."/>
            <person name="Kono T."/>
            <person name="Mallez S."/>
            <person name="Becker A."/>
            <person name="Gohl D.M."/>
            <person name="Silverstein K.A.T."/>
            <person name="Koren S."/>
            <person name="Bechman K.B."/>
            <person name="Herman A."/>
            <person name="Abrahante J.E."/>
            <person name="Garbe J."/>
        </authorList>
    </citation>
    <scope>NUCLEOTIDE SEQUENCE</scope>
    <source>
        <strain evidence="1">Duluth1</strain>
        <tissue evidence="1">Whole animal</tissue>
    </source>
</reference>
<gene>
    <name evidence="1" type="ORF">DPMN_117673</name>
</gene>
<sequence length="110" mass="12381">MTTISRSCGKLFLSHWIDYIQSFGLWLARWFPPSRLFAPKEPPKDLCYPSKNSWTNPASILIDTPSATSPLAHTPMSVAFAWVYTQLMNAPSPQRNTLPEPPPPQTHCTP</sequence>
<comment type="caution">
    <text evidence="1">The sequence shown here is derived from an EMBL/GenBank/DDBJ whole genome shotgun (WGS) entry which is preliminary data.</text>
</comment>
<keyword evidence="2" id="KW-1185">Reference proteome</keyword>
<accession>A0A9D4GIP9</accession>
<name>A0A9D4GIP9_DREPO</name>
<proteinExistence type="predicted"/>
<dbReference type="AlphaFoldDB" id="A0A9D4GIP9"/>
<organism evidence="1 2">
    <name type="scientific">Dreissena polymorpha</name>
    <name type="common">Zebra mussel</name>
    <name type="synonym">Mytilus polymorpha</name>
    <dbReference type="NCBI Taxonomy" id="45954"/>
    <lineage>
        <taxon>Eukaryota</taxon>
        <taxon>Metazoa</taxon>
        <taxon>Spiralia</taxon>
        <taxon>Lophotrochozoa</taxon>
        <taxon>Mollusca</taxon>
        <taxon>Bivalvia</taxon>
        <taxon>Autobranchia</taxon>
        <taxon>Heteroconchia</taxon>
        <taxon>Euheterodonta</taxon>
        <taxon>Imparidentia</taxon>
        <taxon>Neoheterodontei</taxon>
        <taxon>Myida</taxon>
        <taxon>Dreissenoidea</taxon>
        <taxon>Dreissenidae</taxon>
        <taxon>Dreissena</taxon>
    </lineage>
</organism>
<dbReference type="EMBL" id="JAIWYP010000005">
    <property type="protein sequence ID" value="KAH3816164.1"/>
    <property type="molecule type" value="Genomic_DNA"/>
</dbReference>
<evidence type="ECO:0000313" key="2">
    <source>
        <dbReference type="Proteomes" id="UP000828390"/>
    </source>
</evidence>
<dbReference type="Proteomes" id="UP000828390">
    <property type="component" value="Unassembled WGS sequence"/>
</dbReference>
<reference evidence="1" key="1">
    <citation type="journal article" date="2019" name="bioRxiv">
        <title>The Genome of the Zebra Mussel, Dreissena polymorpha: A Resource for Invasive Species Research.</title>
        <authorList>
            <person name="McCartney M.A."/>
            <person name="Auch B."/>
            <person name="Kono T."/>
            <person name="Mallez S."/>
            <person name="Zhang Y."/>
            <person name="Obille A."/>
            <person name="Becker A."/>
            <person name="Abrahante J.E."/>
            <person name="Garbe J."/>
            <person name="Badalamenti J.P."/>
            <person name="Herman A."/>
            <person name="Mangelson H."/>
            <person name="Liachko I."/>
            <person name="Sullivan S."/>
            <person name="Sone E.D."/>
            <person name="Koren S."/>
            <person name="Silverstein K.A.T."/>
            <person name="Beckman K.B."/>
            <person name="Gohl D.M."/>
        </authorList>
    </citation>
    <scope>NUCLEOTIDE SEQUENCE</scope>
    <source>
        <strain evidence="1">Duluth1</strain>
        <tissue evidence="1">Whole animal</tissue>
    </source>
</reference>
<evidence type="ECO:0000313" key="1">
    <source>
        <dbReference type="EMBL" id="KAH3816164.1"/>
    </source>
</evidence>
<protein>
    <submittedName>
        <fullName evidence="1">Uncharacterized protein</fullName>
    </submittedName>
</protein>